<reference evidence="7" key="1">
    <citation type="submission" date="2025-08" db="UniProtKB">
        <authorList>
            <consortium name="Ensembl"/>
        </authorList>
    </citation>
    <scope>IDENTIFICATION</scope>
</reference>
<evidence type="ECO:0000313" key="7">
    <source>
        <dbReference type="Ensembl" id="ENSLCNP00005020673.1"/>
    </source>
</evidence>
<comment type="similarity">
    <text evidence="2">Belongs to the L6 tetraspanin family.</text>
</comment>
<keyword evidence="3 6" id="KW-0812">Transmembrane</keyword>
<evidence type="ECO:0008006" key="9">
    <source>
        <dbReference type="Google" id="ProtNLM"/>
    </source>
</evidence>
<evidence type="ECO:0000313" key="8">
    <source>
        <dbReference type="Proteomes" id="UP000472241"/>
    </source>
</evidence>
<feature type="transmembrane region" description="Helical" evidence="6">
    <location>
        <begin position="163"/>
        <end position="186"/>
    </location>
</feature>
<evidence type="ECO:0000256" key="2">
    <source>
        <dbReference type="ARBA" id="ARBA00006193"/>
    </source>
</evidence>
<feature type="transmembrane region" description="Helical" evidence="6">
    <location>
        <begin position="12"/>
        <end position="32"/>
    </location>
</feature>
<keyword evidence="8" id="KW-1185">Reference proteome</keyword>
<proteinExistence type="inferred from homology"/>
<sequence length="228" mass="24790">MCSETGSRYTGMLLLALAKMAIVANLLLYFPNGQVLEPAKITDLVWSFHGFLGAGLLVRMKLSTLPPPSHKAIISSWAHLPWAPRKWLAMLFPVLLAMQGTMGAMYCVVISSLGLLSGPFCDADGTWNLGNHLYASQRSPLSCGGNYLFNQPTWATCREPEHIVLWNVVLLSILLGIGAVEAVLCLSQLASGLCDIFCGTCIRKARGAWVAQLYNNRVIINDNIIVGV</sequence>
<evidence type="ECO:0000256" key="3">
    <source>
        <dbReference type="ARBA" id="ARBA00022692"/>
    </source>
</evidence>
<dbReference type="GO" id="GO:0016020">
    <property type="term" value="C:membrane"/>
    <property type="evidence" value="ECO:0007669"/>
    <property type="project" value="UniProtKB-SubCell"/>
</dbReference>
<evidence type="ECO:0000256" key="4">
    <source>
        <dbReference type="ARBA" id="ARBA00022989"/>
    </source>
</evidence>
<feature type="transmembrane region" description="Helical" evidence="6">
    <location>
        <begin position="87"/>
        <end position="116"/>
    </location>
</feature>
<evidence type="ECO:0000256" key="1">
    <source>
        <dbReference type="ARBA" id="ARBA00004141"/>
    </source>
</evidence>
<dbReference type="Proteomes" id="UP000472241">
    <property type="component" value="Unplaced"/>
</dbReference>
<comment type="subcellular location">
    <subcellularLocation>
        <location evidence="1">Membrane</location>
        <topology evidence="1">Multi-pass membrane protein</topology>
    </subcellularLocation>
</comment>
<accession>A0A667HLI0</accession>
<protein>
    <recommendedName>
        <fullName evidence="9">Transmembrane 4 L six family member 1</fullName>
    </recommendedName>
</protein>
<evidence type="ECO:0000256" key="6">
    <source>
        <dbReference type="SAM" id="Phobius"/>
    </source>
</evidence>
<dbReference type="PANTHER" id="PTHR14198:SF20">
    <property type="entry name" value="TRANSMEMBRANE 4 L SIX FAMILY MEMBER 1A"/>
    <property type="match status" value="1"/>
</dbReference>
<dbReference type="PANTHER" id="PTHR14198">
    <property type="entry name" value="TRANSMEMBRANE 4 L6 FAMILY MEMBER 1-RELATED"/>
    <property type="match status" value="1"/>
</dbReference>
<reference evidence="7" key="2">
    <citation type="submission" date="2025-09" db="UniProtKB">
        <authorList>
            <consortium name="Ensembl"/>
        </authorList>
    </citation>
    <scope>IDENTIFICATION</scope>
</reference>
<organism evidence="7 8">
    <name type="scientific">Lynx canadensis</name>
    <name type="common">Canada lynx</name>
    <name type="synonym">Felis canadensis</name>
    <dbReference type="NCBI Taxonomy" id="61383"/>
    <lineage>
        <taxon>Eukaryota</taxon>
        <taxon>Metazoa</taxon>
        <taxon>Chordata</taxon>
        <taxon>Craniata</taxon>
        <taxon>Vertebrata</taxon>
        <taxon>Euteleostomi</taxon>
        <taxon>Mammalia</taxon>
        <taxon>Eutheria</taxon>
        <taxon>Laurasiatheria</taxon>
        <taxon>Carnivora</taxon>
        <taxon>Feliformia</taxon>
        <taxon>Felidae</taxon>
        <taxon>Felinae</taxon>
        <taxon>Lynx</taxon>
    </lineage>
</organism>
<dbReference type="Pfam" id="PF05805">
    <property type="entry name" value="L6_membrane"/>
    <property type="match status" value="1"/>
</dbReference>
<evidence type="ECO:0000256" key="5">
    <source>
        <dbReference type="ARBA" id="ARBA00023136"/>
    </source>
</evidence>
<dbReference type="Ensembl" id="ENSLCNT00005023136.1">
    <property type="protein sequence ID" value="ENSLCNP00005020673.1"/>
    <property type="gene ID" value="ENSLCNG00005013431.1"/>
</dbReference>
<keyword evidence="4 6" id="KW-1133">Transmembrane helix</keyword>
<dbReference type="AlphaFoldDB" id="A0A667HLI0"/>
<name>A0A667HLI0_LYNCA</name>
<keyword evidence="5 6" id="KW-0472">Membrane</keyword>
<dbReference type="InterPro" id="IPR008661">
    <property type="entry name" value="L6_membrane"/>
</dbReference>